<sequence>MAEIRIADEDDHLELTVRDLDSPDLEKSASAPSLASGEIVPLLSQNQRPRINIFSSHTRRRPRVRQ</sequence>
<gene>
    <name evidence="1" type="ORF">Bca52824_040621</name>
</gene>
<name>A0A8X7RTR4_BRACI</name>
<dbReference type="Proteomes" id="UP000886595">
    <property type="component" value="Unassembled WGS sequence"/>
</dbReference>
<dbReference type="AlphaFoldDB" id="A0A8X7RTR4"/>
<comment type="caution">
    <text evidence="1">The sequence shown here is derived from an EMBL/GenBank/DDBJ whole genome shotgun (WGS) entry which is preliminary data.</text>
</comment>
<dbReference type="EMBL" id="JAAMPC010000009">
    <property type="protein sequence ID" value="KAG2293952.1"/>
    <property type="molecule type" value="Genomic_DNA"/>
</dbReference>
<proteinExistence type="predicted"/>
<dbReference type="OrthoDB" id="988464at2759"/>
<protein>
    <submittedName>
        <fullName evidence="1">Uncharacterized protein</fullName>
    </submittedName>
</protein>
<evidence type="ECO:0000313" key="1">
    <source>
        <dbReference type="EMBL" id="KAG2293952.1"/>
    </source>
</evidence>
<evidence type="ECO:0000313" key="2">
    <source>
        <dbReference type="Proteomes" id="UP000886595"/>
    </source>
</evidence>
<accession>A0A8X7RTR4</accession>
<keyword evidence="2" id="KW-1185">Reference proteome</keyword>
<organism evidence="1 2">
    <name type="scientific">Brassica carinata</name>
    <name type="common">Ethiopian mustard</name>
    <name type="synonym">Abyssinian cabbage</name>
    <dbReference type="NCBI Taxonomy" id="52824"/>
    <lineage>
        <taxon>Eukaryota</taxon>
        <taxon>Viridiplantae</taxon>
        <taxon>Streptophyta</taxon>
        <taxon>Embryophyta</taxon>
        <taxon>Tracheophyta</taxon>
        <taxon>Spermatophyta</taxon>
        <taxon>Magnoliopsida</taxon>
        <taxon>eudicotyledons</taxon>
        <taxon>Gunneridae</taxon>
        <taxon>Pentapetalae</taxon>
        <taxon>rosids</taxon>
        <taxon>malvids</taxon>
        <taxon>Brassicales</taxon>
        <taxon>Brassicaceae</taxon>
        <taxon>Brassiceae</taxon>
        <taxon>Brassica</taxon>
    </lineage>
</organism>
<reference evidence="1 2" key="1">
    <citation type="submission" date="2020-02" db="EMBL/GenBank/DDBJ databases">
        <authorList>
            <person name="Ma Q."/>
            <person name="Huang Y."/>
            <person name="Song X."/>
            <person name="Pei D."/>
        </authorList>
    </citation>
    <scope>NUCLEOTIDE SEQUENCE [LARGE SCALE GENOMIC DNA]</scope>
    <source>
        <strain evidence="1">Sxm20200214</strain>
        <tissue evidence="1">Leaf</tissue>
    </source>
</reference>